<keyword evidence="3" id="KW-1185">Reference proteome</keyword>
<name>A0ABR4CXP6_9HELO</name>
<evidence type="ECO:0000256" key="1">
    <source>
        <dbReference type="SAM" id="Phobius"/>
    </source>
</evidence>
<organism evidence="2 3">
    <name type="scientific">Oculimacula yallundae</name>
    <dbReference type="NCBI Taxonomy" id="86028"/>
    <lineage>
        <taxon>Eukaryota</taxon>
        <taxon>Fungi</taxon>
        <taxon>Dikarya</taxon>
        <taxon>Ascomycota</taxon>
        <taxon>Pezizomycotina</taxon>
        <taxon>Leotiomycetes</taxon>
        <taxon>Helotiales</taxon>
        <taxon>Ploettnerulaceae</taxon>
        <taxon>Oculimacula</taxon>
    </lineage>
</organism>
<reference evidence="2 3" key="1">
    <citation type="journal article" date="2024" name="Commun. Biol.">
        <title>Comparative genomic analysis of thermophilic fungi reveals convergent evolutionary adaptations and gene losses.</title>
        <authorList>
            <person name="Steindorff A.S."/>
            <person name="Aguilar-Pontes M.V."/>
            <person name="Robinson A.J."/>
            <person name="Andreopoulos B."/>
            <person name="LaButti K."/>
            <person name="Kuo A."/>
            <person name="Mondo S."/>
            <person name="Riley R."/>
            <person name="Otillar R."/>
            <person name="Haridas S."/>
            <person name="Lipzen A."/>
            <person name="Grimwood J."/>
            <person name="Schmutz J."/>
            <person name="Clum A."/>
            <person name="Reid I.D."/>
            <person name="Moisan M.C."/>
            <person name="Butler G."/>
            <person name="Nguyen T.T.M."/>
            <person name="Dewar K."/>
            <person name="Conant G."/>
            <person name="Drula E."/>
            <person name="Henrissat B."/>
            <person name="Hansel C."/>
            <person name="Singer S."/>
            <person name="Hutchinson M.I."/>
            <person name="de Vries R.P."/>
            <person name="Natvig D.O."/>
            <person name="Powell A.J."/>
            <person name="Tsang A."/>
            <person name="Grigoriev I.V."/>
        </authorList>
    </citation>
    <scope>NUCLEOTIDE SEQUENCE [LARGE SCALE GENOMIC DNA]</scope>
    <source>
        <strain evidence="2 3">CBS 494.80</strain>
    </source>
</reference>
<sequence>MSTSSLSSEASSHSTALSFPLCFPARPVHISATHHIYTCTPYIIRDQHTNFSSNPCPYSIQFYTYTLLPRFGDAGWHIGGSRILKGTISLSHTHAIYPKIHSHRSRETSIRFRRTLLSLQFTILQFLHFDFSLLFDDTALPSIGLARFPILHDTLLIARLFTFVFLFYLLKVEA</sequence>
<accession>A0ABR4CXP6</accession>
<comment type="caution">
    <text evidence="2">The sequence shown here is derived from an EMBL/GenBank/DDBJ whole genome shotgun (WGS) entry which is preliminary data.</text>
</comment>
<gene>
    <name evidence="2" type="ORF">VTL71DRAFT_8467</name>
</gene>
<protein>
    <submittedName>
        <fullName evidence="2">Uncharacterized protein</fullName>
    </submittedName>
</protein>
<keyword evidence="1" id="KW-0472">Membrane</keyword>
<dbReference type="EMBL" id="JAZHXI010000002">
    <property type="protein sequence ID" value="KAL2074688.1"/>
    <property type="molecule type" value="Genomic_DNA"/>
</dbReference>
<feature type="transmembrane region" description="Helical" evidence="1">
    <location>
        <begin position="116"/>
        <end position="135"/>
    </location>
</feature>
<keyword evidence="1" id="KW-0812">Transmembrane</keyword>
<evidence type="ECO:0000313" key="3">
    <source>
        <dbReference type="Proteomes" id="UP001595075"/>
    </source>
</evidence>
<proteinExistence type="predicted"/>
<evidence type="ECO:0000313" key="2">
    <source>
        <dbReference type="EMBL" id="KAL2074688.1"/>
    </source>
</evidence>
<keyword evidence="1" id="KW-1133">Transmembrane helix</keyword>
<feature type="transmembrane region" description="Helical" evidence="1">
    <location>
        <begin position="150"/>
        <end position="170"/>
    </location>
</feature>
<dbReference type="Proteomes" id="UP001595075">
    <property type="component" value="Unassembled WGS sequence"/>
</dbReference>